<dbReference type="AlphaFoldDB" id="A0A7X5APJ0"/>
<feature type="transmembrane region" description="Helical" evidence="7">
    <location>
        <begin position="114"/>
        <end position="135"/>
    </location>
</feature>
<keyword evidence="9" id="KW-0808">Transferase</keyword>
<feature type="region of interest" description="Disordered" evidence="6">
    <location>
        <begin position="531"/>
        <end position="560"/>
    </location>
</feature>
<proteinExistence type="predicted"/>
<dbReference type="PANTHER" id="PTHR47371">
    <property type="entry name" value="LIPOTEICHOIC ACID SYNTHASE"/>
    <property type="match status" value="1"/>
</dbReference>
<dbReference type="PANTHER" id="PTHR47371:SF3">
    <property type="entry name" value="PHOSPHOGLYCEROL TRANSFERASE I"/>
    <property type="match status" value="1"/>
</dbReference>
<evidence type="ECO:0000259" key="8">
    <source>
        <dbReference type="Pfam" id="PF00884"/>
    </source>
</evidence>
<dbReference type="EMBL" id="WUTT01000001">
    <property type="protein sequence ID" value="NAW34474.1"/>
    <property type="molecule type" value="Genomic_DNA"/>
</dbReference>
<keyword evidence="2" id="KW-1003">Cell membrane</keyword>
<dbReference type="GO" id="GO:0005886">
    <property type="term" value="C:plasma membrane"/>
    <property type="evidence" value="ECO:0007669"/>
    <property type="project" value="UniProtKB-SubCell"/>
</dbReference>
<evidence type="ECO:0000256" key="4">
    <source>
        <dbReference type="ARBA" id="ARBA00022989"/>
    </source>
</evidence>
<accession>A0A7X5APJ0</accession>
<evidence type="ECO:0000256" key="7">
    <source>
        <dbReference type="SAM" id="Phobius"/>
    </source>
</evidence>
<feature type="compositionally biased region" description="Low complexity" evidence="6">
    <location>
        <begin position="546"/>
        <end position="560"/>
    </location>
</feature>
<comment type="subcellular location">
    <subcellularLocation>
        <location evidence="1">Cell membrane</location>
        <topology evidence="1">Multi-pass membrane protein</topology>
    </subcellularLocation>
</comment>
<evidence type="ECO:0000256" key="5">
    <source>
        <dbReference type="ARBA" id="ARBA00023136"/>
    </source>
</evidence>
<keyword evidence="3 7" id="KW-0812">Transmembrane</keyword>
<evidence type="ECO:0000313" key="10">
    <source>
        <dbReference type="Proteomes" id="UP000487929"/>
    </source>
</evidence>
<evidence type="ECO:0000256" key="1">
    <source>
        <dbReference type="ARBA" id="ARBA00004651"/>
    </source>
</evidence>
<evidence type="ECO:0000256" key="3">
    <source>
        <dbReference type="ARBA" id="ARBA00022692"/>
    </source>
</evidence>
<comment type="caution">
    <text evidence="9">The sequence shown here is derived from an EMBL/GenBank/DDBJ whole genome shotgun (WGS) entry which is preliminary data.</text>
</comment>
<dbReference type="InterPro" id="IPR000917">
    <property type="entry name" value="Sulfatase_N"/>
</dbReference>
<dbReference type="InterPro" id="IPR050448">
    <property type="entry name" value="OpgB/LTA_synthase_biosynth"/>
</dbReference>
<name>A0A7X5APJ0_9GAMM</name>
<feature type="domain" description="Sulfatase N-terminal" evidence="8">
    <location>
        <begin position="194"/>
        <end position="479"/>
    </location>
</feature>
<keyword evidence="5 7" id="KW-0472">Membrane</keyword>
<dbReference type="GO" id="GO:0016787">
    <property type="term" value="F:hydrolase activity"/>
    <property type="evidence" value="ECO:0007669"/>
    <property type="project" value="UniProtKB-KW"/>
</dbReference>
<gene>
    <name evidence="9" type="ORF">GRB96_08585</name>
</gene>
<keyword evidence="9" id="KW-0378">Hydrolase</keyword>
<dbReference type="Gene3D" id="3.40.720.10">
    <property type="entry name" value="Alkaline Phosphatase, subunit A"/>
    <property type="match status" value="1"/>
</dbReference>
<sequence>MTRTGQISPCHHPRWWALLVIGLCLGYAIVTVAVLPVWSLVPIAGAWLGLGWLLRWGEPPNPRPPVRVWPWSLVPLCLWGVYVYLAESFGIVEIGAIFFHLQAGIAEHGGSGRLVAAVLYTLTMLALLAAFTWLARRDHRWRLADRLLALVLVASNPLFYSMGQRSAAIVTDDGAWLDRRYVAPTVEQAPAEPPNLLLLYLESIERTYADRERFGDAYAFLDALGRRGHVFEGVRQLENTGWTMAGMIASQCGTPLMPAGLLHDNQFEPLGRVVPGIRCLGDVLDEQGYRLSFLGGASTEFAGKGIFYEDHGVDTVMGRAELEPRLEDPEYVNDWGLFDDSLYDFTVEEIRRLEAEDAGPWGVINLSITGHAPNGYPAQACLKRQGEFDGEDILYSVECSAWLAFDLIDRLEHEGLLENTLVVIASDHLTMRVSAWEQLIAGERDNTFMLLGEGIEAGARTQREAASIDLFPTILEAMGFSIEDHRAGLGASLLSAEPTLVEQHGLADLSARMHEETALQQRLWEGLVPDGREQENGQAAPRQVLEAPGNGAEEAAPAMQ</sequence>
<dbReference type="Pfam" id="PF00884">
    <property type="entry name" value="Sulfatase"/>
    <property type="match status" value="1"/>
</dbReference>
<keyword evidence="10" id="KW-1185">Reference proteome</keyword>
<evidence type="ECO:0000256" key="2">
    <source>
        <dbReference type="ARBA" id="ARBA00022475"/>
    </source>
</evidence>
<reference evidence="9 10" key="1">
    <citation type="submission" date="2019-12" db="EMBL/GenBank/DDBJ databases">
        <title>Draft genome sequencing of Halomonas alimentaria DSM 15356.</title>
        <authorList>
            <person name="Pandiyan K."/>
            <person name="Kushwaha P."/>
            <person name="Gowdham M."/>
            <person name="Chakdar H."/>
            <person name="Singh A."/>
            <person name="Kumar M."/>
            <person name="Saxena A.K."/>
        </authorList>
    </citation>
    <scope>NUCLEOTIDE SEQUENCE [LARGE SCALE GENOMIC DNA]</scope>
    <source>
        <strain evidence="9 10">DSM 15356</strain>
    </source>
</reference>
<organism evidence="9 10">
    <name type="scientific">Halomonas alimentaria</name>
    <dbReference type="NCBI Taxonomy" id="147248"/>
    <lineage>
        <taxon>Bacteria</taxon>
        <taxon>Pseudomonadati</taxon>
        <taxon>Pseudomonadota</taxon>
        <taxon>Gammaproteobacteria</taxon>
        <taxon>Oceanospirillales</taxon>
        <taxon>Halomonadaceae</taxon>
        <taxon>Halomonas</taxon>
    </lineage>
</organism>
<dbReference type="GO" id="GO:0016740">
    <property type="term" value="F:transferase activity"/>
    <property type="evidence" value="ECO:0007669"/>
    <property type="project" value="UniProtKB-KW"/>
</dbReference>
<protein>
    <submittedName>
        <fullName evidence="9">Sulfatase-like hydrolase/transferase</fullName>
    </submittedName>
</protein>
<dbReference type="InterPro" id="IPR017850">
    <property type="entry name" value="Alkaline_phosphatase_core_sf"/>
</dbReference>
<keyword evidence="4 7" id="KW-1133">Transmembrane helix</keyword>
<dbReference type="OrthoDB" id="9760224at2"/>
<dbReference type="SUPFAM" id="SSF53649">
    <property type="entry name" value="Alkaline phosphatase-like"/>
    <property type="match status" value="1"/>
</dbReference>
<dbReference type="RefSeq" id="WP_161431757.1">
    <property type="nucleotide sequence ID" value="NZ_WUTT01000001.1"/>
</dbReference>
<evidence type="ECO:0000313" key="9">
    <source>
        <dbReference type="EMBL" id="NAW34474.1"/>
    </source>
</evidence>
<dbReference type="Proteomes" id="UP000487929">
    <property type="component" value="Unassembled WGS sequence"/>
</dbReference>
<evidence type="ECO:0000256" key="6">
    <source>
        <dbReference type="SAM" id="MobiDB-lite"/>
    </source>
</evidence>
<feature type="transmembrane region" description="Helical" evidence="7">
    <location>
        <begin position="15"/>
        <end position="34"/>
    </location>
</feature>
<dbReference type="CDD" id="cd16015">
    <property type="entry name" value="LTA_synthase"/>
    <property type="match status" value="1"/>
</dbReference>